<dbReference type="STRING" id="260552.Mag101_11715"/>
<protein>
    <submittedName>
        <fullName evidence="1">Uncharacterized protein</fullName>
    </submittedName>
</protein>
<sequence>MHVCFAGSNKPIPPFVPSHTADLDYILRVVFLRDLAAIGQHLSVNLAKLLKTPNGHWVLAPGSV</sequence>
<keyword evidence="2" id="KW-1185">Reference proteome</keyword>
<proteinExistence type="predicted"/>
<name>A0A1Q2M6H8_9GAMM</name>
<dbReference type="AlphaFoldDB" id="A0A1Q2M6H8"/>
<dbReference type="KEGG" id="maga:Mag101_11715"/>
<accession>A0A1Q2M6H8</accession>
<evidence type="ECO:0000313" key="2">
    <source>
        <dbReference type="Proteomes" id="UP000188219"/>
    </source>
</evidence>
<evidence type="ECO:0000313" key="1">
    <source>
        <dbReference type="EMBL" id="AQQ68230.1"/>
    </source>
</evidence>
<dbReference type="Proteomes" id="UP000188219">
    <property type="component" value="Chromosome"/>
</dbReference>
<gene>
    <name evidence="1" type="ORF">Mag101_11715</name>
</gene>
<dbReference type="EMBL" id="CP019650">
    <property type="protein sequence ID" value="AQQ68230.1"/>
    <property type="molecule type" value="Genomic_DNA"/>
</dbReference>
<reference evidence="1" key="1">
    <citation type="submission" date="2017-02" db="EMBL/GenBank/DDBJ databases">
        <title>Genome of Microbulbifer agarilyticus GP101.</title>
        <authorList>
            <person name="Jung J."/>
            <person name="Bae S.S."/>
            <person name="Baek K."/>
        </authorList>
    </citation>
    <scope>NUCLEOTIDE SEQUENCE [LARGE SCALE GENOMIC DNA]</scope>
    <source>
        <strain evidence="1">GP101</strain>
    </source>
</reference>
<organism evidence="1 2">
    <name type="scientific">Microbulbifer agarilyticus</name>
    <dbReference type="NCBI Taxonomy" id="260552"/>
    <lineage>
        <taxon>Bacteria</taxon>
        <taxon>Pseudomonadati</taxon>
        <taxon>Pseudomonadota</taxon>
        <taxon>Gammaproteobacteria</taxon>
        <taxon>Cellvibrionales</taxon>
        <taxon>Microbulbiferaceae</taxon>
        <taxon>Microbulbifer</taxon>
    </lineage>
</organism>